<dbReference type="RefSeq" id="WP_124154361.1">
    <property type="nucleotide sequence ID" value="NZ_CAWOLW010000135.1"/>
</dbReference>
<evidence type="ECO:0000256" key="3">
    <source>
        <dbReference type="ARBA" id="ARBA00022827"/>
    </source>
</evidence>
<evidence type="ECO:0000313" key="6">
    <source>
        <dbReference type="EMBL" id="RQH50285.1"/>
    </source>
</evidence>
<dbReference type="PANTHER" id="PTHR43400:SF7">
    <property type="entry name" value="FAD-DEPENDENT OXIDOREDUCTASE 2 FAD BINDING DOMAIN-CONTAINING PROTEIN"/>
    <property type="match status" value="1"/>
</dbReference>
<dbReference type="GO" id="GO:0033765">
    <property type="term" value="F:steroid dehydrogenase activity, acting on the CH-CH group of donors"/>
    <property type="evidence" value="ECO:0007669"/>
    <property type="project" value="UniProtKB-ARBA"/>
</dbReference>
<comment type="cofactor">
    <cofactor evidence="1">
        <name>FAD</name>
        <dbReference type="ChEBI" id="CHEBI:57692"/>
    </cofactor>
</comment>
<feature type="domain" description="FAD-dependent oxidoreductase 2 FAD-binding" evidence="5">
    <location>
        <begin position="4"/>
        <end position="251"/>
    </location>
</feature>
<comment type="caution">
    <text evidence="6">The sequence shown here is derived from an EMBL/GenBank/DDBJ whole genome shotgun (WGS) entry which is preliminary data.</text>
</comment>
<name>A0A3N6PHS2_9CYAN</name>
<gene>
    <name evidence="6" type="ORF">D5R40_06170</name>
</gene>
<dbReference type="OrthoDB" id="9806724at2"/>
<evidence type="ECO:0000313" key="7">
    <source>
        <dbReference type="Proteomes" id="UP000269154"/>
    </source>
</evidence>
<dbReference type="InterPro" id="IPR003953">
    <property type="entry name" value="FAD-dep_OxRdtase_2_FAD-bd"/>
</dbReference>
<dbReference type="SUPFAM" id="SSF51905">
    <property type="entry name" value="FAD/NAD(P)-binding domain"/>
    <property type="match status" value="1"/>
</dbReference>
<dbReference type="Pfam" id="PF00890">
    <property type="entry name" value="FAD_binding_2"/>
    <property type="match status" value="1"/>
</dbReference>
<evidence type="ECO:0000256" key="2">
    <source>
        <dbReference type="ARBA" id="ARBA00022630"/>
    </source>
</evidence>
<keyword evidence="3" id="KW-0274">FAD</keyword>
<protein>
    <submittedName>
        <fullName evidence="6">FAD-binding protein</fullName>
    </submittedName>
</protein>
<dbReference type="PANTHER" id="PTHR43400">
    <property type="entry name" value="FUMARATE REDUCTASE"/>
    <property type="match status" value="1"/>
</dbReference>
<dbReference type="AlphaFoldDB" id="A0A3N6PHS2"/>
<evidence type="ECO:0000256" key="1">
    <source>
        <dbReference type="ARBA" id="ARBA00001974"/>
    </source>
</evidence>
<organism evidence="6 7">
    <name type="scientific">Okeania hirsuta</name>
    <dbReference type="NCBI Taxonomy" id="1458930"/>
    <lineage>
        <taxon>Bacteria</taxon>
        <taxon>Bacillati</taxon>
        <taxon>Cyanobacteriota</taxon>
        <taxon>Cyanophyceae</taxon>
        <taxon>Oscillatoriophycideae</taxon>
        <taxon>Oscillatoriales</taxon>
        <taxon>Microcoleaceae</taxon>
        <taxon>Okeania</taxon>
    </lineage>
</organism>
<dbReference type="Gene3D" id="3.50.50.60">
    <property type="entry name" value="FAD/NAD(P)-binding domain"/>
    <property type="match status" value="2"/>
</dbReference>
<proteinExistence type="predicted"/>
<keyword evidence="2" id="KW-0285">Flavoprotein</keyword>
<evidence type="ECO:0000256" key="4">
    <source>
        <dbReference type="ARBA" id="ARBA00023002"/>
    </source>
</evidence>
<keyword evidence="7" id="KW-1185">Reference proteome</keyword>
<dbReference type="InterPro" id="IPR050315">
    <property type="entry name" value="FAD-oxidoreductase_2"/>
</dbReference>
<accession>A0A3N6PHS2</accession>
<keyword evidence="4" id="KW-0560">Oxidoreductase</keyword>
<dbReference type="EMBL" id="RCBY01000022">
    <property type="protein sequence ID" value="RQH50285.1"/>
    <property type="molecule type" value="Genomic_DNA"/>
</dbReference>
<sequence length="272" mass="29467">MPRKGVVLATGGFSGDISFRIKYDQRLNAEVDHTNIPNTTAQGMLQAVALDAQTVNLNYIQLAPWTSPDEKSYGTAPIFASYAVFQYGFMVDVATGKRFVNELADRKTCTDAMFELSQPSVGIADAQGVELAGKSIKSALRRGVVKKFETLETLAEAYNIPVKTLCETLLEYNTYVETQCDVALGKPILEGSKPLKPPFYGVRLYPKVHHTMGGLKINADAQVLNSKEKPIKGLYAAGEVTGGVHGACRLSTLAITDCLVFGRIAGRNVAKQ</sequence>
<evidence type="ECO:0000259" key="5">
    <source>
        <dbReference type="Pfam" id="PF00890"/>
    </source>
</evidence>
<dbReference type="SUPFAM" id="SSF56425">
    <property type="entry name" value="Succinate dehydrogenase/fumarate reductase flavoprotein, catalytic domain"/>
    <property type="match status" value="1"/>
</dbReference>
<dbReference type="InterPro" id="IPR027477">
    <property type="entry name" value="Succ_DH/fumarate_Rdtase_cat_sf"/>
</dbReference>
<dbReference type="InterPro" id="IPR036188">
    <property type="entry name" value="FAD/NAD-bd_sf"/>
</dbReference>
<dbReference type="Proteomes" id="UP000269154">
    <property type="component" value="Unassembled WGS sequence"/>
</dbReference>
<dbReference type="Gene3D" id="3.90.700.10">
    <property type="entry name" value="Succinate dehydrogenase/fumarate reductase flavoprotein, catalytic domain"/>
    <property type="match status" value="1"/>
</dbReference>
<reference evidence="6 7" key="1">
    <citation type="journal article" date="2018" name="ACS Chem. Biol.">
        <title>Ketoreductase domain dysfunction expands chemodiversity: malyngamide biosynthesis in the cyanobacterium Okeania hirsuta.</title>
        <authorList>
            <person name="Moss N.A."/>
            <person name="Leao T."/>
            <person name="Rankin M."/>
            <person name="McCullough T.M."/>
            <person name="Qu P."/>
            <person name="Korobeynikov A."/>
            <person name="Smith J.L."/>
            <person name="Gerwick L."/>
            <person name="Gerwick W.H."/>
        </authorList>
    </citation>
    <scope>NUCLEOTIDE SEQUENCE [LARGE SCALE GENOMIC DNA]</scope>
    <source>
        <strain evidence="6 7">PAB10Feb10-1</strain>
    </source>
</reference>